<dbReference type="SMART" id="SM00547">
    <property type="entry name" value="ZnF_RBZ"/>
    <property type="match status" value="1"/>
</dbReference>
<dbReference type="GO" id="GO:0008270">
    <property type="term" value="F:zinc ion binding"/>
    <property type="evidence" value="ECO:0007669"/>
    <property type="project" value="UniProtKB-KW"/>
</dbReference>
<keyword evidence="8 9" id="KW-0653">Protein transport</keyword>
<protein>
    <recommendedName>
        <fullName evidence="2 9">Vacuolar protein-sorting-associated protein 36</fullName>
    </recommendedName>
    <alternativeName>
        <fullName evidence="9">ESCRT-II complex subunit VPS36</fullName>
    </alternativeName>
</protein>
<comment type="function">
    <text evidence="9">Component of the ESCRT-II complex (endosomal sorting complex required for transport II), which is required for multivesicular body (MVB) formation and sorting of endosomal cargo proteins into MVBs.</text>
</comment>
<keyword evidence="3 9" id="KW-0813">Transport</keyword>
<evidence type="ECO:0000256" key="6">
    <source>
        <dbReference type="ARBA" id="ARBA00022771"/>
    </source>
</evidence>
<dbReference type="Gene3D" id="6.10.140.260">
    <property type="match status" value="1"/>
</dbReference>
<evidence type="ECO:0000256" key="5">
    <source>
        <dbReference type="ARBA" id="ARBA00022723"/>
    </source>
</evidence>
<dbReference type="PANTHER" id="PTHR13128">
    <property type="entry name" value="VACUOLAR PROTEIN-SORTING-ASSOCIATED PROTEIN 36"/>
    <property type="match status" value="1"/>
</dbReference>
<dbReference type="InterPro" id="IPR036388">
    <property type="entry name" value="WH-like_DNA-bd_sf"/>
</dbReference>
<dbReference type="Pfam" id="PF11605">
    <property type="entry name" value="Vps36_ESCRT-II"/>
    <property type="match status" value="1"/>
</dbReference>
<dbReference type="SUPFAM" id="SSF46785">
    <property type="entry name" value="Winged helix' DNA-binding domain"/>
    <property type="match status" value="2"/>
</dbReference>
<dbReference type="InterPro" id="IPR037855">
    <property type="entry name" value="Vps36"/>
</dbReference>
<evidence type="ECO:0000313" key="12">
    <source>
        <dbReference type="Proteomes" id="UP000076798"/>
    </source>
</evidence>
<comment type="subunit">
    <text evidence="9">Component of the endosomal sorting complex required for transport II (ESCRT-II).</text>
</comment>
<keyword evidence="5" id="KW-0479">Metal-binding</keyword>
<keyword evidence="6" id="KW-0863">Zinc-finger</keyword>
<accession>A0A166C7J5</accession>
<proteinExistence type="inferred from homology"/>
<dbReference type="EMBL" id="KV428089">
    <property type="protein sequence ID" value="KZT37166.1"/>
    <property type="molecule type" value="Genomic_DNA"/>
</dbReference>
<dbReference type="Gene3D" id="1.10.10.10">
    <property type="entry name" value="Winged helix-like DNA-binding domain superfamily/Winged helix DNA-binding domain"/>
    <property type="match status" value="2"/>
</dbReference>
<dbReference type="Pfam" id="PF04157">
    <property type="entry name" value="EAP30"/>
    <property type="match status" value="1"/>
</dbReference>
<evidence type="ECO:0000256" key="3">
    <source>
        <dbReference type="ARBA" id="ARBA00022448"/>
    </source>
</evidence>
<evidence type="ECO:0000256" key="2">
    <source>
        <dbReference type="ARBA" id="ARBA00017953"/>
    </source>
</evidence>
<keyword evidence="9" id="KW-0967">Endosome</keyword>
<evidence type="ECO:0000259" key="10">
    <source>
        <dbReference type="PROSITE" id="PS51495"/>
    </source>
</evidence>
<dbReference type="GO" id="GO:0000814">
    <property type="term" value="C:ESCRT II complex"/>
    <property type="evidence" value="ECO:0007669"/>
    <property type="project" value="UniProtKB-UniRule"/>
</dbReference>
<feature type="domain" description="GLUE N-terminal" evidence="10">
    <location>
        <begin position="7"/>
        <end position="242"/>
    </location>
</feature>
<keyword evidence="12" id="KW-1185">Reference proteome</keyword>
<dbReference type="GO" id="GO:0043328">
    <property type="term" value="P:protein transport to vacuole involved in ubiquitin-dependent protein catabolic process via the multivesicular body sorting pathway"/>
    <property type="evidence" value="ECO:0007669"/>
    <property type="project" value="UniProtKB-UniRule"/>
</dbReference>
<evidence type="ECO:0000256" key="7">
    <source>
        <dbReference type="ARBA" id="ARBA00022833"/>
    </source>
</evidence>
<organism evidence="11 12">
    <name type="scientific">Sistotremastrum suecicum HHB10207 ss-3</name>
    <dbReference type="NCBI Taxonomy" id="1314776"/>
    <lineage>
        <taxon>Eukaryota</taxon>
        <taxon>Fungi</taxon>
        <taxon>Dikarya</taxon>
        <taxon>Basidiomycota</taxon>
        <taxon>Agaricomycotina</taxon>
        <taxon>Agaricomycetes</taxon>
        <taxon>Sistotremastrales</taxon>
        <taxon>Sistotremastraceae</taxon>
        <taxon>Sistotremastrum</taxon>
    </lineage>
</organism>
<dbReference type="GO" id="GO:0032266">
    <property type="term" value="F:phosphatidylinositol-3-phosphate binding"/>
    <property type="evidence" value="ECO:0007669"/>
    <property type="project" value="UniProtKB-UniRule"/>
</dbReference>
<comment type="subcellular location">
    <subcellularLocation>
        <location evidence="9">Cytoplasm</location>
    </subcellularLocation>
    <subcellularLocation>
        <location evidence="9">Endosome</location>
    </subcellularLocation>
</comment>
<gene>
    <name evidence="11" type="ORF">SISSUDRAFT_988107</name>
</gene>
<dbReference type="InterPro" id="IPR011993">
    <property type="entry name" value="PH-like_dom_sf"/>
</dbReference>
<sequence>MNRANQINGSIPVPALLLDGEDLVASQDTVGLYDGVHKSAHHQSGSIHVTSHRLLYIDYASPARNSIALPLHLISESEHYAGFLRSSPKVTLFLNNNTDATPDGPGDDPLVATDAWVCETCDERNTGGVACSLCGMKRNSVRTPNRNNAHTPSPEQQNVCPACTFINMPFAKKCEICETPLASSASSVSASTSRTDTPEPSVLNPHTAFIKISFRQGGDKAFYTLLKRCLHAKAWVVRISFPKSRSGNRPSTSSASEPYLRSGIHGILQGVDLEAKTQEDNVSSALLDLEAFMIKARDMVALASTFNAKLAAQEEEEARLRATRNPYLQNQTSMVEPEEAKFIRGSLASLGLEGTVKAVTQDMVSQREWPESLAKELAGVLQGGKKEGLMKERGIVGLDEIWGSWNRARGVALLPPSTLLLALPYLPQYTIPPIRLRAFKSGLRVLHTPEYTSSAFTSRLNQLFSSTPESGGLTTLSIAQKEKMSIGLAQEMLLDVEMEGSVSRDEIREGEIVWWPNVFTGYEWDGH</sequence>
<evidence type="ECO:0000256" key="9">
    <source>
        <dbReference type="RuleBase" id="RU367095"/>
    </source>
</evidence>
<evidence type="ECO:0000256" key="8">
    <source>
        <dbReference type="ARBA" id="ARBA00022927"/>
    </source>
</evidence>
<dbReference type="PROSITE" id="PS51495">
    <property type="entry name" value="GLUE"/>
    <property type="match status" value="1"/>
</dbReference>
<dbReference type="OrthoDB" id="271448at2759"/>
<dbReference type="Gene3D" id="2.30.29.30">
    <property type="entry name" value="Pleckstrin-homology domain (PH domain)/Phosphotyrosine-binding domain (PTB)"/>
    <property type="match status" value="1"/>
</dbReference>
<dbReference type="InterPro" id="IPR001876">
    <property type="entry name" value="Znf_RanBP2"/>
</dbReference>
<dbReference type="InterPro" id="IPR036390">
    <property type="entry name" value="WH_DNA-bd_sf"/>
</dbReference>
<dbReference type="Gene3D" id="2.30.30.380">
    <property type="entry name" value="Zn-finger domain of Sec23/24"/>
    <property type="match status" value="1"/>
</dbReference>
<dbReference type="GO" id="GO:0043130">
    <property type="term" value="F:ubiquitin binding"/>
    <property type="evidence" value="ECO:0007669"/>
    <property type="project" value="UniProtKB-UniRule"/>
</dbReference>
<reference evidence="11 12" key="1">
    <citation type="journal article" date="2016" name="Mol. Biol. Evol.">
        <title>Comparative Genomics of Early-Diverging Mushroom-Forming Fungi Provides Insights into the Origins of Lignocellulose Decay Capabilities.</title>
        <authorList>
            <person name="Nagy L.G."/>
            <person name="Riley R."/>
            <person name="Tritt A."/>
            <person name="Adam C."/>
            <person name="Daum C."/>
            <person name="Floudas D."/>
            <person name="Sun H."/>
            <person name="Yadav J.S."/>
            <person name="Pangilinan J."/>
            <person name="Larsson K.H."/>
            <person name="Matsuura K."/>
            <person name="Barry K."/>
            <person name="Labutti K."/>
            <person name="Kuo R."/>
            <person name="Ohm R.A."/>
            <person name="Bhattacharya S.S."/>
            <person name="Shirouzu T."/>
            <person name="Yoshinaga Y."/>
            <person name="Martin F.M."/>
            <person name="Grigoriev I.V."/>
            <person name="Hibbett D.S."/>
        </authorList>
    </citation>
    <scope>NUCLEOTIDE SEQUENCE [LARGE SCALE GENOMIC DNA]</scope>
    <source>
        <strain evidence="11 12">HHB10207 ss-3</strain>
    </source>
</reference>
<keyword evidence="7" id="KW-0862">Zinc</keyword>
<name>A0A166C7J5_9AGAM</name>
<evidence type="ECO:0000256" key="4">
    <source>
        <dbReference type="ARBA" id="ARBA00022490"/>
    </source>
</evidence>
<dbReference type="GO" id="GO:0031902">
    <property type="term" value="C:late endosome membrane"/>
    <property type="evidence" value="ECO:0007669"/>
    <property type="project" value="UniProtKB-UniRule"/>
</dbReference>
<dbReference type="InterPro" id="IPR040608">
    <property type="entry name" value="Snf8/Vps36"/>
</dbReference>
<dbReference type="STRING" id="1314776.A0A166C7J5"/>
<dbReference type="InterPro" id="IPR021648">
    <property type="entry name" value="GLUE_dom"/>
</dbReference>
<evidence type="ECO:0000256" key="1">
    <source>
        <dbReference type="ARBA" id="ARBA00009697"/>
    </source>
</evidence>
<dbReference type="AlphaFoldDB" id="A0A166C7J5"/>
<dbReference type="FunFam" id="1.10.10.10:FF:000416">
    <property type="entry name" value="Vacuolar protein-sorting-associated protein 36"/>
    <property type="match status" value="1"/>
</dbReference>
<keyword evidence="4 9" id="KW-0963">Cytoplasm</keyword>
<dbReference type="Proteomes" id="UP000076798">
    <property type="component" value="Unassembled WGS sequence"/>
</dbReference>
<dbReference type="SUPFAM" id="SSF50729">
    <property type="entry name" value="PH domain-like"/>
    <property type="match status" value="2"/>
</dbReference>
<evidence type="ECO:0000313" key="11">
    <source>
        <dbReference type="EMBL" id="KZT37166.1"/>
    </source>
</evidence>
<dbReference type="PANTHER" id="PTHR13128:SF12">
    <property type="entry name" value="VACUOLAR PROTEIN-SORTING-ASSOCIATED PROTEIN 36"/>
    <property type="match status" value="1"/>
</dbReference>
<comment type="similarity">
    <text evidence="1 9">Belongs to the VPS36 family.</text>
</comment>